<evidence type="ECO:0000313" key="3">
    <source>
        <dbReference type="EMBL" id="UYV82134.1"/>
    </source>
</evidence>
<dbReference type="InterPro" id="IPR051697">
    <property type="entry name" value="Patched_domain-protein"/>
</dbReference>
<feature type="transmembrane region" description="Helical" evidence="1">
    <location>
        <begin position="401"/>
        <end position="423"/>
    </location>
</feature>
<evidence type="ECO:0000256" key="2">
    <source>
        <dbReference type="SAM" id="SignalP"/>
    </source>
</evidence>
<feature type="transmembrane region" description="Helical" evidence="1">
    <location>
        <begin position="372"/>
        <end position="395"/>
    </location>
</feature>
<dbReference type="PANTHER" id="PTHR10796">
    <property type="entry name" value="PATCHED-RELATED"/>
    <property type="match status" value="1"/>
</dbReference>
<sequence length="458" mass="53297">MYVIIIYKLFLYLAGVRSNISKNKTIYNFIFYRENPDKSSTTYKSSNFSNAFAKFTTSCTTSSRGRSIIFTFYIMYLAVSLWGTVNIKEDFKETDVFFHESYLHDQFKSFYEYFNDYHMRIHLVIEEPIPYWELKTQETLKNFTVEVENLPFMTGENLTESWIRYYSNFINANQNFFRTDYTNRKVFIYNLRNFYLKINPYKSYYHDIVFNKNYTEIIASRIFVQTSKVNKTSELRYVVNSLREVAARYPYKISVYHPFFWVADHLNKVAWITMTSLSTAVVILLVISLIFIPSIKFCLITGFAIISIQIGVLGLSSLWSVDLNNLTNVSLIISVGFSIDNISHVLSSYYSSKKRDAKAKLTETFKFVGLPIFYGYATSCIALFALILAQSAVYINIFKVIFTVLTISLAHSIFILPILLSVFDKPNNNTIRPEVQYNKVPAQITQEAKLPEQDPLPV</sequence>
<feature type="signal peptide" evidence="2">
    <location>
        <begin position="1"/>
        <end position="18"/>
    </location>
</feature>
<keyword evidence="2" id="KW-0732">Signal</keyword>
<keyword evidence="4" id="KW-1185">Reference proteome</keyword>
<dbReference type="SUPFAM" id="SSF82866">
    <property type="entry name" value="Multidrug efflux transporter AcrB transmembrane domain"/>
    <property type="match status" value="1"/>
</dbReference>
<feature type="chain" id="PRO_5046250779" evidence="2">
    <location>
        <begin position="19"/>
        <end position="458"/>
    </location>
</feature>
<feature type="transmembrane region" description="Helical" evidence="1">
    <location>
        <begin position="331"/>
        <end position="351"/>
    </location>
</feature>
<keyword evidence="1" id="KW-0472">Membrane</keyword>
<feature type="transmembrane region" description="Helical" evidence="1">
    <location>
        <begin position="299"/>
        <end position="319"/>
    </location>
</feature>
<keyword evidence="1" id="KW-0812">Transmembrane</keyword>
<protein>
    <submittedName>
        <fullName evidence="3">Daf-6</fullName>
    </submittedName>
</protein>
<organism evidence="3 4">
    <name type="scientific">Cordylochernes scorpioides</name>
    <dbReference type="NCBI Taxonomy" id="51811"/>
    <lineage>
        <taxon>Eukaryota</taxon>
        <taxon>Metazoa</taxon>
        <taxon>Ecdysozoa</taxon>
        <taxon>Arthropoda</taxon>
        <taxon>Chelicerata</taxon>
        <taxon>Arachnida</taxon>
        <taxon>Pseudoscorpiones</taxon>
        <taxon>Cheliferoidea</taxon>
        <taxon>Chernetidae</taxon>
        <taxon>Cordylochernes</taxon>
    </lineage>
</organism>
<dbReference type="Gene3D" id="1.20.1640.10">
    <property type="entry name" value="Multidrug efflux transporter AcrB transmembrane domain"/>
    <property type="match status" value="1"/>
</dbReference>
<dbReference type="EMBL" id="CP092883">
    <property type="protein sequence ID" value="UYV82134.1"/>
    <property type="molecule type" value="Genomic_DNA"/>
</dbReference>
<dbReference type="PANTHER" id="PTHR10796:SF92">
    <property type="entry name" value="PATCHED-RELATED, ISOFORM A"/>
    <property type="match status" value="1"/>
</dbReference>
<gene>
    <name evidence="3" type="ORF">LAZ67_21001046</name>
</gene>
<accession>A0ABY6LMM7</accession>
<reference evidence="3 4" key="1">
    <citation type="submission" date="2022-01" db="EMBL/GenBank/DDBJ databases">
        <title>A chromosomal length assembly of Cordylochernes scorpioides.</title>
        <authorList>
            <person name="Zeh D."/>
            <person name="Zeh J."/>
        </authorList>
    </citation>
    <scope>NUCLEOTIDE SEQUENCE [LARGE SCALE GENOMIC DNA]</scope>
    <source>
        <strain evidence="3">IN4F17</strain>
        <tissue evidence="3">Whole Body</tissue>
    </source>
</reference>
<evidence type="ECO:0000313" key="4">
    <source>
        <dbReference type="Proteomes" id="UP001235939"/>
    </source>
</evidence>
<dbReference type="Proteomes" id="UP001235939">
    <property type="component" value="Chromosome 21"/>
</dbReference>
<proteinExistence type="predicted"/>
<feature type="transmembrane region" description="Helical" evidence="1">
    <location>
        <begin position="269"/>
        <end position="292"/>
    </location>
</feature>
<keyword evidence="1" id="KW-1133">Transmembrane helix</keyword>
<name>A0ABY6LMM7_9ARAC</name>
<evidence type="ECO:0000256" key="1">
    <source>
        <dbReference type="SAM" id="Phobius"/>
    </source>
</evidence>